<dbReference type="InterPro" id="IPR001647">
    <property type="entry name" value="HTH_TetR"/>
</dbReference>
<dbReference type="Pfam" id="PF00440">
    <property type="entry name" value="TetR_N"/>
    <property type="match status" value="1"/>
</dbReference>
<feature type="DNA-binding region" description="H-T-H motif" evidence="4">
    <location>
        <begin position="27"/>
        <end position="46"/>
    </location>
</feature>
<comment type="caution">
    <text evidence="6">The sequence shown here is derived from an EMBL/GenBank/DDBJ whole genome shotgun (WGS) entry which is preliminary data.</text>
</comment>
<keyword evidence="1" id="KW-0805">Transcription regulation</keyword>
<dbReference type="InterPro" id="IPR009057">
    <property type="entry name" value="Homeodomain-like_sf"/>
</dbReference>
<evidence type="ECO:0000256" key="3">
    <source>
        <dbReference type="ARBA" id="ARBA00023163"/>
    </source>
</evidence>
<feature type="domain" description="HTH tetR-type" evidence="5">
    <location>
        <begin position="6"/>
        <end position="64"/>
    </location>
</feature>
<reference evidence="7" key="1">
    <citation type="journal article" date="2020" name="MBio">
        <title>Horizontal gene transfer to a defensive symbiont with a reduced genome amongst a multipartite beetle microbiome.</title>
        <authorList>
            <person name="Waterworth S.C."/>
            <person name="Florez L.V."/>
            <person name="Rees E.R."/>
            <person name="Hertweck C."/>
            <person name="Kaltenpoth M."/>
            <person name="Kwan J.C."/>
        </authorList>
    </citation>
    <scope>NUCLEOTIDE SEQUENCE [LARGE SCALE GENOMIC DNA]</scope>
</reference>
<dbReference type="InterPro" id="IPR050109">
    <property type="entry name" value="HTH-type_TetR-like_transc_reg"/>
</dbReference>
<dbReference type="GO" id="GO:0003700">
    <property type="term" value="F:DNA-binding transcription factor activity"/>
    <property type="evidence" value="ECO:0007669"/>
    <property type="project" value="TreeGrafter"/>
</dbReference>
<evidence type="ECO:0000259" key="5">
    <source>
        <dbReference type="PROSITE" id="PS50977"/>
    </source>
</evidence>
<dbReference type="EMBL" id="WNDX01000100">
    <property type="protein sequence ID" value="KAF1041932.1"/>
    <property type="molecule type" value="Genomic_DNA"/>
</dbReference>
<keyword evidence="3" id="KW-0804">Transcription</keyword>
<organism evidence="6 7">
    <name type="scientific">Herbaspirillum frisingense</name>
    <dbReference type="NCBI Taxonomy" id="92645"/>
    <lineage>
        <taxon>Bacteria</taxon>
        <taxon>Pseudomonadati</taxon>
        <taxon>Pseudomonadota</taxon>
        <taxon>Betaproteobacteria</taxon>
        <taxon>Burkholderiales</taxon>
        <taxon>Oxalobacteraceae</taxon>
        <taxon>Herbaspirillum</taxon>
    </lineage>
</organism>
<dbReference type="PROSITE" id="PS50977">
    <property type="entry name" value="HTH_TETR_2"/>
    <property type="match status" value="1"/>
</dbReference>
<dbReference type="SUPFAM" id="SSF46689">
    <property type="entry name" value="Homeodomain-like"/>
    <property type="match status" value="1"/>
</dbReference>
<dbReference type="PANTHER" id="PTHR30055:SF234">
    <property type="entry name" value="HTH-TYPE TRANSCRIPTIONAL REGULATOR BETI"/>
    <property type="match status" value="1"/>
</dbReference>
<dbReference type="AlphaFoldDB" id="A0A7V8FV13"/>
<evidence type="ECO:0000313" key="6">
    <source>
        <dbReference type="EMBL" id="KAF1041932.1"/>
    </source>
</evidence>
<keyword evidence="2 4" id="KW-0238">DNA-binding</keyword>
<evidence type="ECO:0000256" key="2">
    <source>
        <dbReference type="ARBA" id="ARBA00023125"/>
    </source>
</evidence>
<protein>
    <recommendedName>
        <fullName evidence="5">HTH tetR-type domain-containing protein</fullName>
    </recommendedName>
</protein>
<evidence type="ECO:0000313" key="7">
    <source>
        <dbReference type="Proteomes" id="UP000462435"/>
    </source>
</evidence>
<accession>A0A7V8FV13</accession>
<dbReference type="InterPro" id="IPR036271">
    <property type="entry name" value="Tet_transcr_reg_TetR-rel_C_sf"/>
</dbReference>
<name>A0A7V8FV13_9BURK</name>
<proteinExistence type="predicted"/>
<evidence type="ECO:0000256" key="1">
    <source>
        <dbReference type="ARBA" id="ARBA00023015"/>
    </source>
</evidence>
<sequence length="186" mass="20515">MESPDTSTDEKTLAALALALVDHPRASLQELAKAIGISKTTLYRYCRTREELIQRLMAQATVALKRAVEAAQLDQGTPREALSRMTQSHLEHRELTAFLTYYWRDAVTDPGVESGWESAVDAFFLRGQQAGVFRIDISAATLSDLWASMLIGLVDGERRGRIARVGLAGVMDKVFMEGVQGSAVMR</sequence>
<dbReference type="PANTHER" id="PTHR30055">
    <property type="entry name" value="HTH-TYPE TRANSCRIPTIONAL REGULATOR RUTR"/>
    <property type="match status" value="1"/>
</dbReference>
<dbReference type="SUPFAM" id="SSF48498">
    <property type="entry name" value="Tetracyclin repressor-like, C-terminal domain"/>
    <property type="match status" value="1"/>
</dbReference>
<gene>
    <name evidence="6" type="ORF">GAK35_03004</name>
</gene>
<dbReference type="Gene3D" id="1.10.357.10">
    <property type="entry name" value="Tetracycline Repressor, domain 2"/>
    <property type="match status" value="1"/>
</dbReference>
<dbReference type="GO" id="GO:0000976">
    <property type="term" value="F:transcription cis-regulatory region binding"/>
    <property type="evidence" value="ECO:0007669"/>
    <property type="project" value="TreeGrafter"/>
</dbReference>
<evidence type="ECO:0000256" key="4">
    <source>
        <dbReference type="PROSITE-ProRule" id="PRU00335"/>
    </source>
</evidence>
<dbReference type="Proteomes" id="UP000462435">
    <property type="component" value="Unassembled WGS sequence"/>
</dbReference>